<sequence length="1500" mass="168643">MNNPNILAELATERRNALVAYYLEKVVTTIPAIKGVVTTENDLYQYLWLDNQVGHQVRTTRVAEAISSLQQYINGIRRHIEPGYGSAVQDGEEWERDRASYARWSANQQLRDFPEIYIEPPFRLGKTFVFQELETTLNQGKINQDSAQAAVLAYLNSFEEIANLEWVSGYQAGLSQDRDLCFFVGRTRAKPYQYYWRSFDLRNRNKANVPYPTAWSEWKKIKLPLSEFTLEDTVRPVFMNNRLYMAWVDVRKKPVKAEEPHGPQLHTTQIYIAPKKFDDNWGSPHLLREIEAKTAAENISIDRLIATVDAAVAGTENNARLVLLAFNQASRENSRYVLSVCNLFLTPQSVASQETYVKTLIKAFEDKSAVQHPYAGSRYFVKELRSLGAPSANWSGPALSSIKLTASYDELANKVRFGAIGSYAPQNPIDIGVIALTQAGVVGFDLVFELRSTVSEKNISVIGTVRVEKYDKQALLVSSETRMALKISAGDRDVDWHTTAPLTSPIDETVEFLQGRSSLDVRFDMPFTEMLDIKIAVRLNKVRIRGRDGMPDVTLIGGKKLSLPHHDFGIWTAPNGAPLAVAKMAPNGAQKASYEFAPNLQNQLAYEFIVGFSRESGLGALRFQLVFDSSNRLLPFLIKYLASTDAQYLDVDTLKSVHGFSYRSIRLNTLFGKELIARAHVSIDYLLNWETQRLPEPLIPEPPVAAASGVMDFYGANGLYFWELFFHLAFMVAWRMNQELRFEEAASWLHYIFNPYDSAADMRRDNRSERYWFVRPLAQALSEGGAKETSPYQNPADPDAIAMAKPIHYRKAVFLAYIKNMRDRGNAAYRELTRDGLSSAKLWYVAALDLLGPRPDVNFTSNWPSPDLKGASDTLLKELGALEARFGEGLKVLPMGNDALLGSAPDGLFRKALNTQLQEYWDGLDGDLYNLRHGFTIDGKPLSLSPFATPMDPREVLLEQGRGGNAGPGASVALAMAAIPPYRFQVMLSKAHQAVDVLTQYGSQLQNILERKDLAHREELTIRQQQEIFQFTLDLEQQHITMAEISLEGMKISRRAIEDRRHHYHRLYDEYISSSEMEALDLRLEAGIWNVTSSISYIAAGILSALPNTFGLANGGGDFGAPVRALGGALQIAGDINNMNALRVETIETYRRRRQEWGLQIRQADWDLDQLAKQIEQQEKQVLANRTQLSSLHRQKQQMQETLDFLSTRFSGASLYQWLLSRISALYYQAHDAVVSVCLATEAAWQVEMGDFTSRFIQGGAWEDRYKGLLAGEHLKFSLLRMDHAYVMGRERRLEIVKTISVKNLLGTAPIAGDARKQSPWDKALAQLRSTGKVDFSFAELLYDRDYPGHYLRQIAAVTVSLPAVVAPYQDVRAVLTQTDSHLLTKADQAGVAYLLNPLKAGADPGDHVKRQIRASQQIALSTGMDDSGMFVLNFNDERYLPFEGTGAVSSWQLEFPNPQSQDQQRILESLTDVIVRVHYTAKQGGADFSNKVQALVKAL</sequence>
<evidence type="ECO:0000256" key="1">
    <source>
        <dbReference type="SAM" id="Coils"/>
    </source>
</evidence>
<evidence type="ECO:0000313" key="5">
    <source>
        <dbReference type="EMBL" id="QHI96824.1"/>
    </source>
</evidence>
<proteinExistence type="predicted"/>
<protein>
    <recommendedName>
        <fullName evidence="7">Tc toxin complex TcA C-terminal TcB-binding domain-containing protein</fullName>
    </recommendedName>
</protein>
<evidence type="ECO:0000313" key="6">
    <source>
        <dbReference type="Proteomes" id="UP000464787"/>
    </source>
</evidence>
<evidence type="ECO:0000259" key="4">
    <source>
        <dbReference type="Pfam" id="PF20220"/>
    </source>
</evidence>
<dbReference type="Pfam" id="PF18413">
    <property type="entry name" value="Neuraminidase"/>
    <property type="match status" value="1"/>
</dbReference>
<evidence type="ECO:0000259" key="2">
    <source>
        <dbReference type="Pfam" id="PF18276"/>
    </source>
</evidence>
<dbReference type="EMBL" id="CP047650">
    <property type="protein sequence ID" value="QHI96824.1"/>
    <property type="molecule type" value="Genomic_DNA"/>
</dbReference>
<reference evidence="5 6" key="1">
    <citation type="submission" date="2020-01" db="EMBL/GenBank/DDBJ databases">
        <title>Genome sequencing of strain KACC 21265.</title>
        <authorList>
            <person name="Heo J."/>
            <person name="Kim S.-J."/>
            <person name="Kim J.-S."/>
            <person name="Hong S.-B."/>
            <person name="Kwon S.-W."/>
        </authorList>
    </citation>
    <scope>NUCLEOTIDE SEQUENCE [LARGE SCALE GENOMIC DNA]</scope>
    <source>
        <strain evidence="5 6">KACC 21265</strain>
    </source>
</reference>
<accession>A0A857IZ12</accession>
<name>A0A857IZ12_9BURK</name>
<evidence type="ECO:0008006" key="7">
    <source>
        <dbReference type="Google" id="ProtNLM"/>
    </source>
</evidence>
<dbReference type="RefSeq" id="WP_160550342.1">
    <property type="nucleotide sequence ID" value="NZ_CP047650.1"/>
</dbReference>
<feature type="domain" description="Tc toxin complex TcA C-terminal TcB-binding" evidence="2">
    <location>
        <begin position="1173"/>
        <end position="1482"/>
    </location>
</feature>
<dbReference type="Proteomes" id="UP000464787">
    <property type="component" value="Chromosome"/>
</dbReference>
<evidence type="ECO:0000259" key="3">
    <source>
        <dbReference type="Pfam" id="PF18413"/>
    </source>
</evidence>
<feature type="coiled-coil region" evidence="1">
    <location>
        <begin position="1161"/>
        <end position="1209"/>
    </location>
</feature>
<feature type="domain" description="ABC toxin N-terminal" evidence="4">
    <location>
        <begin position="9"/>
        <end position="134"/>
    </location>
</feature>
<feature type="domain" description="Neuraminidase-like" evidence="3">
    <location>
        <begin position="164"/>
        <end position="298"/>
    </location>
</feature>
<organism evidence="5 6">
    <name type="scientific">Xylophilus rhododendri</name>
    <dbReference type="NCBI Taxonomy" id="2697032"/>
    <lineage>
        <taxon>Bacteria</taxon>
        <taxon>Pseudomonadati</taxon>
        <taxon>Pseudomonadota</taxon>
        <taxon>Betaproteobacteria</taxon>
        <taxon>Burkholderiales</taxon>
        <taxon>Xylophilus</taxon>
    </lineage>
</organism>
<keyword evidence="6" id="KW-1185">Reference proteome</keyword>
<dbReference type="Pfam" id="PF18276">
    <property type="entry name" value="TcA_TcB_BD"/>
    <property type="match status" value="1"/>
</dbReference>
<dbReference type="Pfam" id="PF20220">
    <property type="entry name" value="ABC_toxin_N"/>
    <property type="match status" value="1"/>
</dbReference>
<gene>
    <name evidence="5" type="ORF">GT347_01740</name>
</gene>
<dbReference type="InterPro" id="IPR040840">
    <property type="entry name" value="TcA_TcB_BD"/>
</dbReference>
<dbReference type="InterPro" id="IPR046839">
    <property type="entry name" value="ABC_toxin_N"/>
</dbReference>
<dbReference type="KEGG" id="xyk:GT347_01740"/>
<keyword evidence="1" id="KW-0175">Coiled coil</keyword>
<dbReference type="InterPro" id="IPR041079">
    <property type="entry name" value="Neuraminidase-like"/>
</dbReference>